<organism evidence="8 9">
    <name type="scientific">Bartonella bilalgolemii</name>
    <dbReference type="NCBI Taxonomy" id="2942911"/>
    <lineage>
        <taxon>Bacteria</taxon>
        <taxon>Pseudomonadati</taxon>
        <taxon>Pseudomonadota</taxon>
        <taxon>Alphaproteobacteria</taxon>
        <taxon>Hyphomicrobiales</taxon>
        <taxon>Bartonellaceae</taxon>
        <taxon>Bartonella</taxon>
    </lineage>
</organism>
<evidence type="ECO:0000256" key="2">
    <source>
        <dbReference type="ARBA" id="ARBA00022729"/>
    </source>
</evidence>
<name>A0ABT0P902_9HYPH</name>
<feature type="signal peptide" evidence="6">
    <location>
        <begin position="1"/>
        <end position="22"/>
    </location>
</feature>
<keyword evidence="9" id="KW-1185">Reference proteome</keyword>
<dbReference type="RefSeq" id="WP_249677089.1">
    <property type="nucleotide sequence ID" value="NZ_JAMCOF010000007.1"/>
</dbReference>
<reference evidence="8 9" key="1">
    <citation type="submission" date="2022-05" db="EMBL/GenBank/DDBJ databases">
        <title>Description of the Bartonella bilalgolemii sp. nov. Isolated from Apodemus uralensis (Pallas 1811).</title>
        <authorList>
            <person name="Zgheib R."/>
            <person name="Celebi B."/>
        </authorList>
    </citation>
    <scope>NUCLEOTIDE SEQUENCE [LARGE SCALE GENOMIC DNA]</scope>
    <source>
        <strain evidence="8 9">G70</strain>
    </source>
</reference>
<dbReference type="SUPFAM" id="SSF56925">
    <property type="entry name" value="OMPA-like"/>
    <property type="match status" value="1"/>
</dbReference>
<dbReference type="Pfam" id="PF13505">
    <property type="entry name" value="OMP_b-brl"/>
    <property type="match status" value="1"/>
</dbReference>
<evidence type="ECO:0000313" key="9">
    <source>
        <dbReference type="Proteomes" id="UP001523003"/>
    </source>
</evidence>
<protein>
    <submittedName>
        <fullName evidence="8">Porin family protein</fullName>
    </submittedName>
</protein>
<proteinExistence type="inferred from homology"/>
<dbReference type="PANTHER" id="PTHR34001">
    <property type="entry name" value="BLL7405 PROTEIN"/>
    <property type="match status" value="1"/>
</dbReference>
<comment type="similarity">
    <text evidence="5">Belongs to the Omp25/RopB family.</text>
</comment>
<feature type="chain" id="PRO_5046741386" evidence="6">
    <location>
        <begin position="23"/>
        <end position="265"/>
    </location>
</feature>
<keyword evidence="2 6" id="KW-0732">Signal</keyword>
<keyword evidence="3" id="KW-0472">Membrane</keyword>
<dbReference type="InterPro" id="IPR051692">
    <property type="entry name" value="OMP-like"/>
</dbReference>
<evidence type="ECO:0000313" key="8">
    <source>
        <dbReference type="EMBL" id="MCL6229930.1"/>
    </source>
</evidence>
<dbReference type="InterPro" id="IPR027385">
    <property type="entry name" value="Beta-barrel_OMP"/>
</dbReference>
<keyword evidence="4" id="KW-0998">Cell outer membrane</keyword>
<feature type="domain" description="Outer membrane protein beta-barrel" evidence="7">
    <location>
        <begin position="47"/>
        <end position="265"/>
    </location>
</feature>
<evidence type="ECO:0000259" key="7">
    <source>
        <dbReference type="Pfam" id="PF13505"/>
    </source>
</evidence>
<evidence type="ECO:0000256" key="3">
    <source>
        <dbReference type="ARBA" id="ARBA00023136"/>
    </source>
</evidence>
<dbReference type="EMBL" id="JAMCOF010000007">
    <property type="protein sequence ID" value="MCL6229930.1"/>
    <property type="molecule type" value="Genomic_DNA"/>
</dbReference>
<dbReference type="Proteomes" id="UP001523003">
    <property type="component" value="Unassembled WGS sequence"/>
</dbReference>
<evidence type="ECO:0000256" key="6">
    <source>
        <dbReference type="SAM" id="SignalP"/>
    </source>
</evidence>
<evidence type="ECO:0000256" key="4">
    <source>
        <dbReference type="ARBA" id="ARBA00023237"/>
    </source>
</evidence>
<evidence type="ECO:0000256" key="1">
    <source>
        <dbReference type="ARBA" id="ARBA00004442"/>
    </source>
</evidence>
<sequence length="265" mass="29578">MNIKIFKGAFIWAFIPVSIVQAADIMRPHQSQSYQPVPVIASSSNFSWTGFYIGGQLGGFSGEATLKSRDDENEEFSKLLSPELSGFIGGVYAGSNVGLSKDIILGIDTDMAWSGKKYTKVINTPDELERTNYQFIDSNITSQFNYILKEKWAGATRMRVGFIVDRVMPYVSGGVSYVQLQNVFEVKKAEITGKIQKDTNEVKLDETKILVGYSIGGGIDVAMTDNIIMRAEYRYSDFGKKKFAKEDGELSYKTNDFRVGVAYKF</sequence>
<comment type="subcellular location">
    <subcellularLocation>
        <location evidence="1">Cell outer membrane</location>
    </subcellularLocation>
</comment>
<evidence type="ECO:0000256" key="5">
    <source>
        <dbReference type="ARBA" id="ARBA00038306"/>
    </source>
</evidence>
<dbReference type="Gene3D" id="2.40.160.20">
    <property type="match status" value="1"/>
</dbReference>
<gene>
    <name evidence="8" type="ORF">M4Z11_04870</name>
</gene>
<comment type="caution">
    <text evidence="8">The sequence shown here is derived from an EMBL/GenBank/DDBJ whole genome shotgun (WGS) entry which is preliminary data.</text>
</comment>
<dbReference type="InterPro" id="IPR011250">
    <property type="entry name" value="OMP/PagP_B-barrel"/>
</dbReference>
<dbReference type="PANTHER" id="PTHR34001:SF3">
    <property type="entry name" value="BLL7405 PROTEIN"/>
    <property type="match status" value="1"/>
</dbReference>
<accession>A0ABT0P902</accession>